<reference evidence="1" key="1">
    <citation type="submission" date="2014-09" db="EMBL/GenBank/DDBJ databases">
        <authorList>
            <person name="Magalhaes I.L.F."/>
            <person name="Oliveira U."/>
            <person name="Santos F.R."/>
            <person name="Vidigal T.H.D.A."/>
            <person name="Brescovit A.D."/>
            <person name="Santos A.J."/>
        </authorList>
    </citation>
    <scope>NUCLEOTIDE SEQUENCE</scope>
    <source>
        <tissue evidence="1">Shoot tissue taken approximately 20 cm above the soil surface</tissue>
    </source>
</reference>
<evidence type="ECO:0000313" key="1">
    <source>
        <dbReference type="EMBL" id="JAE12886.1"/>
    </source>
</evidence>
<reference evidence="1" key="2">
    <citation type="journal article" date="2015" name="Data Brief">
        <title>Shoot transcriptome of the giant reed, Arundo donax.</title>
        <authorList>
            <person name="Barrero R.A."/>
            <person name="Guerrero F.D."/>
            <person name="Moolhuijzen P."/>
            <person name="Goolsby J.A."/>
            <person name="Tidwell J."/>
            <person name="Bellgard S.E."/>
            <person name="Bellgard M.I."/>
        </authorList>
    </citation>
    <scope>NUCLEOTIDE SEQUENCE</scope>
    <source>
        <tissue evidence="1">Shoot tissue taken approximately 20 cm above the soil surface</tissue>
    </source>
</reference>
<sequence>MYMLGRPLFVHGPGLLLLHLPDISLFVWKVWQHVC</sequence>
<protein>
    <submittedName>
        <fullName evidence="1">Uncharacterized protein</fullName>
    </submittedName>
</protein>
<name>A0A0A9FRD9_ARUDO</name>
<proteinExistence type="predicted"/>
<organism evidence="1">
    <name type="scientific">Arundo donax</name>
    <name type="common">Giant reed</name>
    <name type="synonym">Donax arundinaceus</name>
    <dbReference type="NCBI Taxonomy" id="35708"/>
    <lineage>
        <taxon>Eukaryota</taxon>
        <taxon>Viridiplantae</taxon>
        <taxon>Streptophyta</taxon>
        <taxon>Embryophyta</taxon>
        <taxon>Tracheophyta</taxon>
        <taxon>Spermatophyta</taxon>
        <taxon>Magnoliopsida</taxon>
        <taxon>Liliopsida</taxon>
        <taxon>Poales</taxon>
        <taxon>Poaceae</taxon>
        <taxon>PACMAD clade</taxon>
        <taxon>Arundinoideae</taxon>
        <taxon>Arundineae</taxon>
        <taxon>Arundo</taxon>
    </lineage>
</organism>
<dbReference type="AlphaFoldDB" id="A0A0A9FRD9"/>
<accession>A0A0A9FRD9</accession>
<dbReference type="EMBL" id="GBRH01185010">
    <property type="protein sequence ID" value="JAE12886.1"/>
    <property type="molecule type" value="Transcribed_RNA"/>
</dbReference>